<feature type="compositionally biased region" description="Low complexity" evidence="1">
    <location>
        <begin position="265"/>
        <end position="282"/>
    </location>
</feature>
<dbReference type="Proteomes" id="UP000726737">
    <property type="component" value="Unassembled WGS sequence"/>
</dbReference>
<feature type="compositionally biased region" description="Basic and acidic residues" evidence="1">
    <location>
        <begin position="312"/>
        <end position="326"/>
    </location>
</feature>
<accession>A0A9P6TY15</accession>
<name>A0A9P6TY15_9FUNG</name>
<dbReference type="EMBL" id="JAAAJA010000546">
    <property type="protein sequence ID" value="KAG0252093.1"/>
    <property type="molecule type" value="Genomic_DNA"/>
</dbReference>
<sequence>MPVIMADATAIPFSDHNSAPSPFDTLFVADTSASQSHQHQHQYQQNHQHHQYQQQQHQSEAAPVDSPSPSEAEIAALFGVPAQTSQPTVAPPQHHSRVSISAPLHEAPAYAMTSAAAPINTFQATPYQHPSATAIPVTPPQNKSAHYHHRYPSAIAHSQPQLQSQEYQHTTAYHSYDSNQYTDAHYGHTSTTVADPLMLNAPSQSIFTRFGGANAANNAPKLAKVAVSYVSSTLAVTSTFASEKLATASSKIADLWQHNHPVLPQQQQQQHQQHQQHQQQQQHQHHQHHQQHQQQHQQHQQQQQPFQQQHLQQHDQQQHLQQHDQQYEQQQHQHQHEGALYHNNYNNNASDNSFKDQTYNSYYQSTSFESEHHNSNNSNSNAFNTTHQRSPFSATASSTLSNAASVAGSYLPSLSKLPTLPALPVLPWINRDKGQQLPQQQMHENVYGQHQEQAYPQQQYSQPYMDAQTPEANSYVSHGGLLASTGDWWGGLRNEVQKGRRMVQTGVQVGVAWWWDSDAKNPLSNVL</sequence>
<dbReference type="OrthoDB" id="2429806at2759"/>
<feature type="compositionally biased region" description="Low complexity" evidence="1">
    <location>
        <begin position="34"/>
        <end position="59"/>
    </location>
</feature>
<gene>
    <name evidence="2" type="ORF">BG011_007207</name>
</gene>
<feature type="compositionally biased region" description="Low complexity" evidence="1">
    <location>
        <begin position="292"/>
        <end position="311"/>
    </location>
</feature>
<evidence type="ECO:0000313" key="3">
    <source>
        <dbReference type="Proteomes" id="UP000726737"/>
    </source>
</evidence>
<proteinExistence type="predicted"/>
<keyword evidence="3" id="KW-1185">Reference proteome</keyword>
<feature type="region of interest" description="Disordered" evidence="1">
    <location>
        <begin position="366"/>
        <end position="394"/>
    </location>
</feature>
<feature type="compositionally biased region" description="Low complexity" evidence="1">
    <location>
        <begin position="375"/>
        <end position="394"/>
    </location>
</feature>
<evidence type="ECO:0000313" key="2">
    <source>
        <dbReference type="EMBL" id="KAG0252093.1"/>
    </source>
</evidence>
<evidence type="ECO:0000256" key="1">
    <source>
        <dbReference type="SAM" id="MobiDB-lite"/>
    </source>
</evidence>
<organism evidence="2 3">
    <name type="scientific">Mortierella polycephala</name>
    <dbReference type="NCBI Taxonomy" id="41804"/>
    <lineage>
        <taxon>Eukaryota</taxon>
        <taxon>Fungi</taxon>
        <taxon>Fungi incertae sedis</taxon>
        <taxon>Mucoromycota</taxon>
        <taxon>Mortierellomycotina</taxon>
        <taxon>Mortierellomycetes</taxon>
        <taxon>Mortierellales</taxon>
        <taxon>Mortierellaceae</taxon>
        <taxon>Mortierella</taxon>
    </lineage>
</organism>
<reference evidence="2" key="1">
    <citation type="journal article" date="2020" name="Fungal Divers.">
        <title>Resolving the Mortierellaceae phylogeny through synthesis of multi-gene phylogenetics and phylogenomics.</title>
        <authorList>
            <person name="Vandepol N."/>
            <person name="Liber J."/>
            <person name="Desiro A."/>
            <person name="Na H."/>
            <person name="Kennedy M."/>
            <person name="Barry K."/>
            <person name="Grigoriev I.V."/>
            <person name="Miller A.N."/>
            <person name="O'Donnell K."/>
            <person name="Stajich J.E."/>
            <person name="Bonito G."/>
        </authorList>
    </citation>
    <scope>NUCLEOTIDE SEQUENCE</scope>
    <source>
        <strain evidence="2">KOD948</strain>
    </source>
</reference>
<feature type="region of interest" description="Disordered" evidence="1">
    <location>
        <begin position="31"/>
        <end position="70"/>
    </location>
</feature>
<dbReference type="AlphaFoldDB" id="A0A9P6TY15"/>
<comment type="caution">
    <text evidence="2">The sequence shown here is derived from an EMBL/GenBank/DDBJ whole genome shotgun (WGS) entry which is preliminary data.</text>
</comment>
<feature type="region of interest" description="Disordered" evidence="1">
    <location>
        <begin position="263"/>
        <end position="336"/>
    </location>
</feature>
<protein>
    <submittedName>
        <fullName evidence="2">Uncharacterized protein</fullName>
    </submittedName>
</protein>